<dbReference type="AlphaFoldDB" id="A0A8J4WSC5"/>
<dbReference type="SUPFAM" id="SSF56801">
    <property type="entry name" value="Acetyl-CoA synthetase-like"/>
    <property type="match status" value="1"/>
</dbReference>
<dbReference type="GO" id="GO:0005524">
    <property type="term" value="F:ATP binding"/>
    <property type="evidence" value="ECO:0007669"/>
    <property type="project" value="UniProtKB-KW"/>
</dbReference>
<accession>A0A8J4WSC5</accession>
<dbReference type="Proteomes" id="UP000748531">
    <property type="component" value="Unassembled WGS sequence"/>
</dbReference>
<evidence type="ECO:0000256" key="2">
    <source>
        <dbReference type="ARBA" id="ARBA00022741"/>
    </source>
</evidence>
<reference evidence="4" key="1">
    <citation type="submission" date="2019-05" db="EMBL/GenBank/DDBJ databases">
        <title>Annotation for the trematode Paragonimus heterotremus.</title>
        <authorList>
            <person name="Choi Y.-J."/>
        </authorList>
    </citation>
    <scope>NUCLEOTIDE SEQUENCE</scope>
    <source>
        <strain evidence="4">LC</strain>
    </source>
</reference>
<name>A0A8J4WSC5_9TREM</name>
<dbReference type="PANTHER" id="PTHR43272:SF33">
    <property type="entry name" value="AMP-BINDING DOMAIN-CONTAINING PROTEIN-RELATED"/>
    <property type="match status" value="1"/>
</dbReference>
<organism evidence="4 5">
    <name type="scientific">Paragonimus heterotremus</name>
    <dbReference type="NCBI Taxonomy" id="100268"/>
    <lineage>
        <taxon>Eukaryota</taxon>
        <taxon>Metazoa</taxon>
        <taxon>Spiralia</taxon>
        <taxon>Lophotrochozoa</taxon>
        <taxon>Platyhelminthes</taxon>
        <taxon>Trematoda</taxon>
        <taxon>Digenea</taxon>
        <taxon>Plagiorchiida</taxon>
        <taxon>Troglotremata</taxon>
        <taxon>Troglotrematidae</taxon>
        <taxon>Paragonimus</taxon>
    </lineage>
</organism>
<keyword evidence="3" id="KW-0067">ATP-binding</keyword>
<proteinExistence type="predicted"/>
<dbReference type="EMBL" id="LUCH01018685">
    <property type="protein sequence ID" value="KAF5394402.1"/>
    <property type="molecule type" value="Genomic_DNA"/>
</dbReference>
<keyword evidence="5" id="KW-1185">Reference proteome</keyword>
<dbReference type="GO" id="GO:0016020">
    <property type="term" value="C:membrane"/>
    <property type="evidence" value="ECO:0007669"/>
    <property type="project" value="TreeGrafter"/>
</dbReference>
<dbReference type="PANTHER" id="PTHR43272">
    <property type="entry name" value="LONG-CHAIN-FATTY-ACID--COA LIGASE"/>
    <property type="match status" value="1"/>
</dbReference>
<dbReference type="OrthoDB" id="1700726at2759"/>
<gene>
    <name evidence="4" type="ORF">PHET_11627</name>
</gene>
<evidence type="ECO:0000256" key="3">
    <source>
        <dbReference type="ARBA" id="ARBA00022840"/>
    </source>
</evidence>
<evidence type="ECO:0000313" key="5">
    <source>
        <dbReference type="Proteomes" id="UP000748531"/>
    </source>
</evidence>
<evidence type="ECO:0000313" key="4">
    <source>
        <dbReference type="EMBL" id="KAF5394402.1"/>
    </source>
</evidence>
<evidence type="ECO:0000256" key="1">
    <source>
        <dbReference type="ARBA" id="ARBA00022598"/>
    </source>
</evidence>
<dbReference type="GO" id="GO:0005783">
    <property type="term" value="C:endoplasmic reticulum"/>
    <property type="evidence" value="ECO:0007669"/>
    <property type="project" value="TreeGrafter"/>
</dbReference>
<keyword evidence="2" id="KW-0547">Nucleotide-binding</keyword>
<evidence type="ECO:0008006" key="6">
    <source>
        <dbReference type="Google" id="ProtNLM"/>
    </source>
</evidence>
<dbReference type="GO" id="GO:0004467">
    <property type="term" value="F:long-chain fatty acid-CoA ligase activity"/>
    <property type="evidence" value="ECO:0007669"/>
    <property type="project" value="TreeGrafter"/>
</dbReference>
<keyword evidence="1" id="KW-0436">Ligase</keyword>
<comment type="caution">
    <text evidence="4">The sequence shown here is derived from an EMBL/GenBank/DDBJ whole genome shotgun (WGS) entry which is preliminary data.</text>
</comment>
<protein>
    <recommendedName>
        <fullName evidence="6">AMP-dependent synthetase/ligase domain-containing protein</fullName>
    </recommendedName>
</protein>
<sequence length="126" mass="14565">MLVESSTSSFPTPTLQTGVRVSPLASVFPQDDQMITYYDIFLRGMTISRHKPCLGRRHNFDQPIDWWTYDEVDSRIRAIGSALIHLHGTDNQQEMMIGIYGKNSPEVCHLYYRACVYLIVCSWLVY</sequence>